<dbReference type="InterPro" id="IPR053021">
    <property type="entry name" value="Chloroplast_ADK"/>
</dbReference>
<feature type="domain" description="DUF1995" evidence="3">
    <location>
        <begin position="63"/>
        <end position="324"/>
    </location>
</feature>
<feature type="compositionally biased region" description="Basic residues" evidence="1">
    <location>
        <begin position="178"/>
        <end position="190"/>
    </location>
</feature>
<evidence type="ECO:0000313" key="4">
    <source>
        <dbReference type="EMBL" id="CAD9067941.1"/>
    </source>
</evidence>
<gene>
    <name evidence="4" type="ORF">VBRA1451_LOCUS23015</name>
</gene>
<dbReference type="PANTHER" id="PTHR35509">
    <property type="entry name" value="DOMAIN PROTEIN, PUTATIVE (DUF1995)-RELATED"/>
    <property type="match status" value="1"/>
</dbReference>
<dbReference type="EMBL" id="HBGB01039127">
    <property type="protein sequence ID" value="CAD9067941.1"/>
    <property type="molecule type" value="Transcribed_RNA"/>
</dbReference>
<evidence type="ECO:0000256" key="2">
    <source>
        <dbReference type="SAM" id="SignalP"/>
    </source>
</evidence>
<dbReference type="AlphaFoldDB" id="A0A7S1KA73"/>
<evidence type="ECO:0000256" key="1">
    <source>
        <dbReference type="SAM" id="MobiDB-lite"/>
    </source>
</evidence>
<keyword evidence="2" id="KW-0732">Signal</keyword>
<proteinExistence type="predicted"/>
<dbReference type="InterPro" id="IPR018962">
    <property type="entry name" value="DUF1995"/>
</dbReference>
<dbReference type="PANTHER" id="PTHR35509:SF1">
    <property type="entry name" value="DOMAIN PROTEIN, PUTATIVE (DUF1995)-RELATED"/>
    <property type="match status" value="1"/>
</dbReference>
<sequence length="340" mass="38121">MIHLPRDLVFVPLVMLQLIAAVGQCSTEAHPQPSFLVPSDALCQRSHGPIRRRRAHRLSMSVPRDIKDTVSQLGKAVQAGCQAQISRMDVELPKYAIFGIEKQGSKIDDESPAGSKRSDANMRRSSRELARVFIELWGQIEDAISVAFPTDEEAQEAIEVWKDEDFRVNAVYGMTRPRRADRRKQAKGKKERGGTSMVVPPGEIPEDTEVLLVVSPGAAELRQVEKISRSRGLETMIILLNARLDDKVSEGQLTADELEYFRSTFTPIFNLKFLFEGKGKDSKFNDCVLFRTYPDDWQVAKYRPIGPAKVVHRSASELSRREAEAIAEREGVGKGLLSIF</sequence>
<organism evidence="4">
    <name type="scientific">Vitrella brassicaformis</name>
    <dbReference type="NCBI Taxonomy" id="1169539"/>
    <lineage>
        <taxon>Eukaryota</taxon>
        <taxon>Sar</taxon>
        <taxon>Alveolata</taxon>
        <taxon>Colpodellida</taxon>
        <taxon>Vitrellaceae</taxon>
        <taxon>Vitrella</taxon>
    </lineage>
</organism>
<reference evidence="4" key="1">
    <citation type="submission" date="2021-01" db="EMBL/GenBank/DDBJ databases">
        <authorList>
            <person name="Corre E."/>
            <person name="Pelletier E."/>
            <person name="Niang G."/>
            <person name="Scheremetjew M."/>
            <person name="Finn R."/>
            <person name="Kale V."/>
            <person name="Holt S."/>
            <person name="Cochrane G."/>
            <person name="Meng A."/>
            <person name="Brown T."/>
            <person name="Cohen L."/>
        </authorList>
    </citation>
    <scope>NUCLEOTIDE SEQUENCE</scope>
    <source>
        <strain evidence="4">CCMP3346</strain>
    </source>
</reference>
<feature type="region of interest" description="Disordered" evidence="1">
    <location>
        <begin position="178"/>
        <end position="201"/>
    </location>
</feature>
<accession>A0A7S1KA73</accession>
<name>A0A7S1KA73_9ALVE</name>
<feature type="chain" id="PRO_5030940841" description="DUF1995 domain-containing protein" evidence="2">
    <location>
        <begin position="22"/>
        <end position="340"/>
    </location>
</feature>
<protein>
    <recommendedName>
        <fullName evidence="3">DUF1995 domain-containing protein</fullName>
    </recommendedName>
</protein>
<dbReference type="Pfam" id="PF09353">
    <property type="entry name" value="DUF1995"/>
    <property type="match status" value="1"/>
</dbReference>
<evidence type="ECO:0000259" key="3">
    <source>
        <dbReference type="Pfam" id="PF09353"/>
    </source>
</evidence>
<feature type="signal peptide" evidence="2">
    <location>
        <begin position="1"/>
        <end position="21"/>
    </location>
</feature>